<dbReference type="InterPro" id="IPR008081">
    <property type="entry name" value="Cytoplasmic_FMR1-int"/>
</dbReference>
<dbReference type="Gramene" id="CDP12445">
    <property type="protein sequence ID" value="CDP12445"/>
    <property type="gene ID" value="GSCOC_T00036012001"/>
</dbReference>
<dbReference type="STRING" id="49390.A0A068UV67"/>
<dbReference type="OrthoDB" id="1692768at2759"/>
<sequence>MAVPVEEAIAALSTFSLEDDQPEVQGPGFWVSTERAATTSPVEYSDVAAYRLSLSEDSKAINQLNVLIQEGKEMGSVLYTYRSCVKALPQLPDSMKQSQAELYLETYQVLDLEMSRLREIQRWQASASSKA</sequence>
<dbReference type="EMBL" id="HG739149">
    <property type="protein sequence ID" value="CDP12445.1"/>
    <property type="molecule type" value="Genomic_DNA"/>
</dbReference>
<dbReference type="Proteomes" id="UP000295252">
    <property type="component" value="Chromosome II"/>
</dbReference>
<evidence type="ECO:0000313" key="2">
    <source>
        <dbReference type="Proteomes" id="UP000295252"/>
    </source>
</evidence>
<organism evidence="1 2">
    <name type="scientific">Coffea canephora</name>
    <name type="common">Robusta coffee</name>
    <dbReference type="NCBI Taxonomy" id="49390"/>
    <lineage>
        <taxon>Eukaryota</taxon>
        <taxon>Viridiplantae</taxon>
        <taxon>Streptophyta</taxon>
        <taxon>Embryophyta</taxon>
        <taxon>Tracheophyta</taxon>
        <taxon>Spermatophyta</taxon>
        <taxon>Magnoliopsida</taxon>
        <taxon>eudicotyledons</taxon>
        <taxon>Gunneridae</taxon>
        <taxon>Pentapetalae</taxon>
        <taxon>asterids</taxon>
        <taxon>lamiids</taxon>
        <taxon>Gentianales</taxon>
        <taxon>Rubiaceae</taxon>
        <taxon>Ixoroideae</taxon>
        <taxon>Gardenieae complex</taxon>
        <taxon>Bertiereae - Coffeeae clade</taxon>
        <taxon>Coffeeae</taxon>
        <taxon>Coffea</taxon>
    </lineage>
</organism>
<gene>
    <name evidence="1" type="ORF">GSCOC_T00036012001</name>
</gene>
<dbReference type="GO" id="GO:0031267">
    <property type="term" value="F:small GTPase binding"/>
    <property type="evidence" value="ECO:0007669"/>
    <property type="project" value="InterPro"/>
</dbReference>
<protein>
    <submittedName>
        <fullName evidence="1">Uncharacterized protein</fullName>
    </submittedName>
</protein>
<accession>A0A068UV67</accession>
<keyword evidence="2" id="KW-1185">Reference proteome</keyword>
<dbReference type="AlphaFoldDB" id="A0A068UV67"/>
<evidence type="ECO:0000313" key="1">
    <source>
        <dbReference type="EMBL" id="CDP12445.1"/>
    </source>
</evidence>
<name>A0A068UV67_COFCA</name>
<dbReference type="PhylomeDB" id="A0A068UV67"/>
<dbReference type="InParanoid" id="A0A068UV67"/>
<dbReference type="PANTHER" id="PTHR12195">
    <property type="entry name" value="CYTOPLASMIC FMR1-INTERACTING PROTEIN-RELATED"/>
    <property type="match status" value="1"/>
</dbReference>
<reference evidence="2" key="1">
    <citation type="journal article" date="2014" name="Science">
        <title>The coffee genome provides insight into the convergent evolution of caffeine biosynthesis.</title>
        <authorList>
            <person name="Denoeud F."/>
            <person name="Carretero-Paulet L."/>
            <person name="Dereeper A."/>
            <person name="Droc G."/>
            <person name="Guyot R."/>
            <person name="Pietrella M."/>
            <person name="Zheng C."/>
            <person name="Alberti A."/>
            <person name="Anthony F."/>
            <person name="Aprea G."/>
            <person name="Aury J.M."/>
            <person name="Bento P."/>
            <person name="Bernard M."/>
            <person name="Bocs S."/>
            <person name="Campa C."/>
            <person name="Cenci A."/>
            <person name="Combes M.C."/>
            <person name="Crouzillat D."/>
            <person name="Da Silva C."/>
            <person name="Daddiego L."/>
            <person name="De Bellis F."/>
            <person name="Dussert S."/>
            <person name="Garsmeur O."/>
            <person name="Gayraud T."/>
            <person name="Guignon V."/>
            <person name="Jahn K."/>
            <person name="Jamilloux V."/>
            <person name="Joet T."/>
            <person name="Labadie K."/>
            <person name="Lan T."/>
            <person name="Leclercq J."/>
            <person name="Lepelley M."/>
            <person name="Leroy T."/>
            <person name="Li L.T."/>
            <person name="Librado P."/>
            <person name="Lopez L."/>
            <person name="Munoz A."/>
            <person name="Noel B."/>
            <person name="Pallavicini A."/>
            <person name="Perrotta G."/>
            <person name="Poncet V."/>
            <person name="Pot D."/>
            <person name="Priyono X."/>
            <person name="Rigoreau M."/>
            <person name="Rouard M."/>
            <person name="Rozas J."/>
            <person name="Tranchant-Dubreuil C."/>
            <person name="VanBuren R."/>
            <person name="Zhang Q."/>
            <person name="Andrade A.C."/>
            <person name="Argout X."/>
            <person name="Bertrand B."/>
            <person name="de Kochko A."/>
            <person name="Graziosi G."/>
            <person name="Henry R.J."/>
            <person name="Jayarama X."/>
            <person name="Ming R."/>
            <person name="Nagai C."/>
            <person name="Rounsley S."/>
            <person name="Sankoff D."/>
            <person name="Giuliano G."/>
            <person name="Albert V.A."/>
            <person name="Wincker P."/>
            <person name="Lashermes P."/>
        </authorList>
    </citation>
    <scope>NUCLEOTIDE SEQUENCE [LARGE SCALE GENOMIC DNA]</scope>
    <source>
        <strain evidence="2">cv. DH200-94</strain>
    </source>
</reference>
<dbReference type="GO" id="GO:0030833">
    <property type="term" value="P:regulation of actin filament polymerization"/>
    <property type="evidence" value="ECO:0007669"/>
    <property type="project" value="InterPro"/>
</dbReference>
<proteinExistence type="predicted"/>